<accession>A0A1B8B2X9</accession>
<keyword evidence="8" id="KW-1185">Reference proteome</keyword>
<evidence type="ECO:0000256" key="2">
    <source>
        <dbReference type="ARBA" id="ARBA00023125"/>
    </source>
</evidence>
<dbReference type="InterPro" id="IPR036390">
    <property type="entry name" value="WH_DNA-bd_sf"/>
</dbReference>
<feature type="compositionally biased region" description="Polar residues" evidence="5">
    <location>
        <begin position="600"/>
        <end position="615"/>
    </location>
</feature>
<proteinExistence type="inferred from homology"/>
<organism evidence="7 8">
    <name type="scientific">Fusarium poae</name>
    <dbReference type="NCBI Taxonomy" id="36050"/>
    <lineage>
        <taxon>Eukaryota</taxon>
        <taxon>Fungi</taxon>
        <taxon>Dikarya</taxon>
        <taxon>Ascomycota</taxon>
        <taxon>Pezizomycotina</taxon>
        <taxon>Sordariomycetes</taxon>
        <taxon>Hypocreomycetidae</taxon>
        <taxon>Hypocreales</taxon>
        <taxon>Nectriaceae</taxon>
        <taxon>Fusarium</taxon>
    </lineage>
</organism>
<feature type="compositionally biased region" description="Low complexity" evidence="5">
    <location>
        <begin position="703"/>
        <end position="718"/>
    </location>
</feature>
<feature type="compositionally biased region" description="Polar residues" evidence="5">
    <location>
        <begin position="632"/>
        <end position="645"/>
    </location>
</feature>
<dbReference type="Pfam" id="PF09732">
    <property type="entry name" value="CactinC_cactus"/>
    <property type="match status" value="1"/>
</dbReference>
<dbReference type="PROSITE" id="PS50039">
    <property type="entry name" value="FORK_HEAD_3"/>
    <property type="match status" value="1"/>
</dbReference>
<dbReference type="EMBL" id="LYXU01000001">
    <property type="protein sequence ID" value="OBS27082.1"/>
    <property type="molecule type" value="Genomic_DNA"/>
</dbReference>
<dbReference type="SMART" id="SM01050">
    <property type="entry name" value="CactinC_cactus"/>
    <property type="match status" value="1"/>
</dbReference>
<comment type="caution">
    <text evidence="7">The sequence shown here is derived from an EMBL/GenBank/DDBJ whole genome shotgun (WGS) entry which is preliminary data.</text>
</comment>
<evidence type="ECO:0000256" key="4">
    <source>
        <dbReference type="PROSITE-ProRule" id="PRU00089"/>
    </source>
</evidence>
<dbReference type="InterPro" id="IPR030456">
    <property type="entry name" value="TF_fork_head_CS_2"/>
</dbReference>
<feature type="region of interest" description="Disordered" evidence="5">
    <location>
        <begin position="929"/>
        <end position="960"/>
    </location>
</feature>
<feature type="compositionally biased region" description="Polar residues" evidence="5">
    <location>
        <begin position="937"/>
        <end position="948"/>
    </location>
</feature>
<evidence type="ECO:0000259" key="6">
    <source>
        <dbReference type="PROSITE" id="PS50039"/>
    </source>
</evidence>
<dbReference type="AlphaFoldDB" id="A0A1B8B2X9"/>
<dbReference type="PANTHER" id="PTHR21737">
    <property type="entry name" value="POLYGLUTAMINE BINDING PROTEIN 1/MARVEL MEMBRANE-ASSOCIATING DOMAIN CONTAINING 3"/>
    <property type="match status" value="1"/>
</dbReference>
<comment type="similarity">
    <text evidence="1">Belongs to the CACTIN family.</text>
</comment>
<dbReference type="SMART" id="SM00339">
    <property type="entry name" value="FH"/>
    <property type="match status" value="1"/>
</dbReference>
<feature type="region of interest" description="Disordered" evidence="5">
    <location>
        <begin position="249"/>
        <end position="308"/>
    </location>
</feature>
<dbReference type="InterPro" id="IPR036388">
    <property type="entry name" value="WH-like_DNA-bd_sf"/>
</dbReference>
<dbReference type="Proteomes" id="UP000091967">
    <property type="component" value="Unassembled WGS sequence"/>
</dbReference>
<feature type="DNA-binding region" description="Fork-head" evidence="4">
    <location>
        <begin position="859"/>
        <end position="981"/>
    </location>
</feature>
<protein>
    <recommendedName>
        <fullName evidence="3">Splicing factor Cactin</fullName>
    </recommendedName>
</protein>
<dbReference type="GO" id="GO:0045292">
    <property type="term" value="P:mRNA cis splicing, via spliceosome"/>
    <property type="evidence" value="ECO:0007669"/>
    <property type="project" value="TreeGrafter"/>
</dbReference>
<dbReference type="STRING" id="36050.A0A1B8B2X9"/>
<feature type="region of interest" description="Disordered" evidence="5">
    <location>
        <begin position="995"/>
        <end position="1023"/>
    </location>
</feature>
<dbReference type="SUPFAM" id="SSF46785">
    <property type="entry name" value="Winged helix' DNA-binding domain"/>
    <property type="match status" value="1"/>
</dbReference>
<feature type="region of interest" description="Disordered" evidence="5">
    <location>
        <begin position="826"/>
        <end position="846"/>
    </location>
</feature>
<sequence>MDPGRKAMLAGRRSPTRRDVTSPRHDPTNRITKSTKPTASKVNPKYLTQDEQSRQFVADEDKFVLKQSKKKANIRIREGRAKPIDYLAFNLRYIDTDRDVFDDDDADAEIDVPAPGDVIASLDREQIAELESDIASYHVLETNATNREYWRALQTICADRKAKLDPHGHERRVVSSVSDDIDKILAPKTHDQLEALEKQIKAKLQSNEDIDTDYWEQLLKSLRVWKARAKLSQVYEAIKEIRLKQLKERDPAKAKALGQPTSAPKMTSASRPVAPVSASPDPTSAQAGVSSSSHAENPAPPGTERFSQADEDFSQATKALYDREVARGVDENEEIFTSEEAVTSSQPQWADKYRPRKPRYFNRVQMGYDWNKYNQTHYDYDNPPPKVVQGYKFNIFYPELIDKTKAPTFKIIREHGRRRGESFAAAGEEDTCLIRFIAGPPYEDIAFRIVDREWDYSAKKDRGFKSSFDKGILQLHFQFKKIYYRKPATIHPTPNEKTEAQTSLLRHQISPSLLSSPRPCPIVSIVTFCYLPFSLLILRLIHLIYSGFSFASHYLVHELRNLLVPTILSNDHETYCTSFQTPSLTSTQASMDPPFPGEGQPSSYTNNLPGHEQQSTCVPELTGMESYYALSSDPQDQASHLSSTCPLPLGPVLPQHQENQQQRSHPTHDANPYASVIPGFHYPPRSHHQGWPSPPPGPDDYDNYSYQSSPSSGSAPMSCYNPSPISPRTWSSPDFPLHQPETLQSQQNSFKNLRICTPTSNEGYPVRGHRVLTPFAGGSMSQSFESENDGLPHNYSPATIPSSSAGALSCTSSPQDHLLGTPVHMKTRQDSPAGEPEYRASPEVKREAPELKDVAVNAKTEEPYAKLLYRALMSAPDYAMTLQEIYQWFRENTDKDIKKDRAVRRPGKNAEGWQNSIRHNLSMNKAFVKREHHKQSSDPASNATDQGSTKGGDSKKPTEWVLQDWAVKNGVESTTKYRQKEPPRRAMGARIHHHPYDHRLQHGSPISIKGSSGRKGDGSANKLSLRGRHYTHETNMPPTSHHMMAHPHPIRRTTMPSMYQSQPQSQQGYEDMMIPRMPQTVVKQEYSPMTPDSNAFGFMLPEPSLIHAHAANSSSSASTHGTTAYALPSGAQSMFLGSSPCEYPYGMVDVTGVYQGGGHNAASVGVNERLMGISPSPVYNWNGQGL</sequence>
<name>A0A1B8B2X9_FUSPO</name>
<dbReference type="PANTHER" id="PTHR21737:SF4">
    <property type="entry name" value="SPLICING FACTOR CACTIN"/>
    <property type="match status" value="1"/>
</dbReference>
<dbReference type="Pfam" id="PF10312">
    <property type="entry name" value="Cactin_mid"/>
    <property type="match status" value="1"/>
</dbReference>
<feature type="domain" description="Fork-head" evidence="6">
    <location>
        <begin position="859"/>
        <end position="981"/>
    </location>
</feature>
<reference evidence="7 8" key="1">
    <citation type="submission" date="2016-06" db="EMBL/GenBank/DDBJ databases">
        <title>Living apart together: crosstalk between the core and supernumerary genomes in a fungal plant pathogen.</title>
        <authorList>
            <person name="Vanheule A."/>
            <person name="Audenaert K."/>
            <person name="Warris S."/>
            <person name="Van De Geest H."/>
            <person name="Schijlen E."/>
            <person name="Hofte M."/>
            <person name="De Saeger S."/>
            <person name="Haesaert G."/>
            <person name="Waalwijk C."/>
            <person name="Van Der Lee T."/>
        </authorList>
    </citation>
    <scope>NUCLEOTIDE SEQUENCE [LARGE SCALE GENOMIC DNA]</scope>
    <source>
        <strain evidence="7 8">2516</strain>
    </source>
</reference>
<feature type="region of interest" description="Disordered" evidence="5">
    <location>
        <begin position="583"/>
        <end position="615"/>
    </location>
</feature>
<dbReference type="Pfam" id="PF00250">
    <property type="entry name" value="Forkhead"/>
    <property type="match status" value="1"/>
</dbReference>
<dbReference type="PROSITE" id="PS00658">
    <property type="entry name" value="FORK_HEAD_2"/>
    <property type="match status" value="1"/>
</dbReference>
<evidence type="ECO:0000313" key="8">
    <source>
        <dbReference type="Proteomes" id="UP000091967"/>
    </source>
</evidence>
<keyword evidence="4" id="KW-0539">Nucleus</keyword>
<evidence type="ECO:0000256" key="1">
    <source>
        <dbReference type="ARBA" id="ARBA00006895"/>
    </source>
</evidence>
<comment type="subcellular location">
    <subcellularLocation>
        <location evidence="4">Nucleus</location>
    </subcellularLocation>
</comment>
<dbReference type="InterPro" id="IPR018816">
    <property type="entry name" value="Cactin_central"/>
</dbReference>
<evidence type="ECO:0000313" key="7">
    <source>
        <dbReference type="EMBL" id="OBS27082.1"/>
    </source>
</evidence>
<dbReference type="GO" id="GO:0043565">
    <property type="term" value="F:sequence-specific DNA binding"/>
    <property type="evidence" value="ECO:0007669"/>
    <property type="project" value="InterPro"/>
</dbReference>
<dbReference type="GO" id="GO:0003700">
    <property type="term" value="F:DNA-binding transcription factor activity"/>
    <property type="evidence" value="ECO:0007669"/>
    <property type="project" value="InterPro"/>
</dbReference>
<feature type="compositionally biased region" description="Basic and acidic residues" evidence="5">
    <location>
        <begin position="16"/>
        <end position="28"/>
    </location>
</feature>
<feature type="region of interest" description="Disordered" evidence="5">
    <location>
        <begin position="632"/>
        <end position="725"/>
    </location>
</feature>
<dbReference type="InterPro" id="IPR019134">
    <property type="entry name" value="Cactin_C"/>
</dbReference>
<evidence type="ECO:0000256" key="3">
    <source>
        <dbReference type="ARBA" id="ARBA00034534"/>
    </source>
</evidence>
<evidence type="ECO:0000256" key="5">
    <source>
        <dbReference type="SAM" id="MobiDB-lite"/>
    </source>
</evidence>
<feature type="compositionally biased region" description="Polar residues" evidence="5">
    <location>
        <begin position="286"/>
        <end position="295"/>
    </location>
</feature>
<feature type="compositionally biased region" description="Basic and acidic residues" evidence="5">
    <location>
        <begin position="836"/>
        <end position="846"/>
    </location>
</feature>
<dbReference type="Gene3D" id="1.10.10.10">
    <property type="entry name" value="Winged helix-like DNA-binding domain superfamily/Winged helix DNA-binding domain"/>
    <property type="match status" value="1"/>
</dbReference>
<dbReference type="InterPro" id="IPR001766">
    <property type="entry name" value="Fork_head_dom"/>
</dbReference>
<dbReference type="GO" id="GO:0005737">
    <property type="term" value="C:cytoplasm"/>
    <property type="evidence" value="ECO:0007669"/>
    <property type="project" value="TreeGrafter"/>
</dbReference>
<keyword evidence="2 4" id="KW-0238">DNA-binding</keyword>
<feature type="compositionally biased region" description="Low complexity" evidence="5">
    <location>
        <begin position="267"/>
        <end position="285"/>
    </location>
</feature>
<dbReference type="GO" id="GO:0005681">
    <property type="term" value="C:spliceosomal complex"/>
    <property type="evidence" value="ECO:0007669"/>
    <property type="project" value="TreeGrafter"/>
</dbReference>
<gene>
    <name evidence="7" type="ORF">FPOA_01023</name>
</gene>
<feature type="compositionally biased region" description="Polar residues" evidence="5">
    <location>
        <begin position="29"/>
        <end position="41"/>
    </location>
</feature>
<feature type="region of interest" description="Disordered" evidence="5">
    <location>
        <begin position="1"/>
        <end position="45"/>
    </location>
</feature>